<dbReference type="SUPFAM" id="SSF54285">
    <property type="entry name" value="MoaD/ThiS"/>
    <property type="match status" value="1"/>
</dbReference>
<dbReference type="EMBL" id="NPZB01000002">
    <property type="protein sequence ID" value="PNS08071.1"/>
    <property type="molecule type" value="Genomic_DNA"/>
</dbReference>
<dbReference type="HAMAP" id="MF_00460">
    <property type="entry name" value="UPF0125_RnfH"/>
    <property type="match status" value="1"/>
</dbReference>
<evidence type="ECO:0000256" key="1">
    <source>
        <dbReference type="ARBA" id="ARBA00010645"/>
    </source>
</evidence>
<dbReference type="PANTHER" id="PTHR37483:SF1">
    <property type="entry name" value="UPF0125 PROTEIN RATB"/>
    <property type="match status" value="1"/>
</dbReference>
<gene>
    <name evidence="3" type="ORF">Lysil_2247</name>
</gene>
<reference evidence="3 4" key="1">
    <citation type="submission" date="2017-08" db="EMBL/GenBank/DDBJ databases">
        <title>Lysobacter sylvestris genome.</title>
        <authorList>
            <person name="Zhang D.-C."/>
            <person name="Albuquerque L."/>
            <person name="Franca L."/>
            <person name="Froufe H.J.C."/>
            <person name="Barroso C."/>
            <person name="Egas C."/>
            <person name="Da Costa M."/>
            <person name="Margesin R."/>
        </authorList>
    </citation>
    <scope>NUCLEOTIDE SEQUENCE [LARGE SCALE GENOMIC DNA]</scope>
    <source>
        <strain evidence="3 4">AM20-91</strain>
    </source>
</reference>
<dbReference type="OrthoDB" id="9796575at2"/>
<comment type="caution">
    <text evidence="3">The sequence shown here is derived from an EMBL/GenBank/DDBJ whole genome shotgun (WGS) entry which is preliminary data.</text>
</comment>
<keyword evidence="4" id="KW-1185">Reference proteome</keyword>
<proteinExistence type="inferred from homology"/>
<accession>A0A2K1PZ61</accession>
<dbReference type="PANTHER" id="PTHR37483">
    <property type="entry name" value="UPF0125 PROTEIN RATB"/>
    <property type="match status" value="1"/>
</dbReference>
<sequence>MKADAIKVEIIVAWPHRSERRVLELPAGAHVEDAIAASGFESLEEIAGVAVFGQRVTARHVLVDGDRVELLRGLKIDPKAARRARAEIQRDAARKERRGVR</sequence>
<protein>
    <recommendedName>
        <fullName evidence="2">UPF0125 protein Lysil_2247</fullName>
    </recommendedName>
</protein>
<dbReference type="NCBIfam" id="NF002490">
    <property type="entry name" value="PRK01777.1"/>
    <property type="match status" value="1"/>
</dbReference>
<comment type="similarity">
    <text evidence="1 2">Belongs to the UPF0125 (RnfH) family.</text>
</comment>
<dbReference type="Gene3D" id="3.10.20.280">
    <property type="entry name" value="RnfH-like"/>
    <property type="match status" value="1"/>
</dbReference>
<dbReference type="InterPro" id="IPR005346">
    <property type="entry name" value="RnfH"/>
</dbReference>
<evidence type="ECO:0000313" key="3">
    <source>
        <dbReference type="EMBL" id="PNS08071.1"/>
    </source>
</evidence>
<dbReference type="AlphaFoldDB" id="A0A2K1PZ61"/>
<dbReference type="Proteomes" id="UP000236220">
    <property type="component" value="Unassembled WGS sequence"/>
</dbReference>
<dbReference type="RefSeq" id="WP_103075701.1">
    <property type="nucleotide sequence ID" value="NZ_NPZB01000002.1"/>
</dbReference>
<evidence type="ECO:0000313" key="4">
    <source>
        <dbReference type="Proteomes" id="UP000236220"/>
    </source>
</evidence>
<name>A0A2K1PZ61_9GAMM</name>
<dbReference type="Pfam" id="PF03658">
    <property type="entry name" value="Ub-RnfH"/>
    <property type="match status" value="1"/>
</dbReference>
<organism evidence="3 4">
    <name type="scientific">Solilutibacter silvestris</name>
    <dbReference type="NCBI Taxonomy" id="1645665"/>
    <lineage>
        <taxon>Bacteria</taxon>
        <taxon>Pseudomonadati</taxon>
        <taxon>Pseudomonadota</taxon>
        <taxon>Gammaproteobacteria</taxon>
        <taxon>Lysobacterales</taxon>
        <taxon>Lysobacteraceae</taxon>
        <taxon>Solilutibacter</taxon>
    </lineage>
</organism>
<dbReference type="InterPro" id="IPR016155">
    <property type="entry name" value="Mopterin_synth/thiamin_S_b"/>
</dbReference>
<evidence type="ECO:0000256" key="2">
    <source>
        <dbReference type="HAMAP-Rule" id="MF_00460"/>
    </source>
</evidence>
<dbReference type="InterPro" id="IPR037021">
    <property type="entry name" value="RnfH_sf"/>
</dbReference>